<keyword evidence="3" id="KW-0645">Protease</keyword>
<evidence type="ECO:0000256" key="4">
    <source>
        <dbReference type="SAM" id="MobiDB-lite"/>
    </source>
</evidence>
<keyword evidence="3" id="KW-0833">Ubl conjugation pathway</keyword>
<accession>A0AAE1N6E7</accession>
<keyword evidence="7" id="KW-1185">Reference proteome</keyword>
<dbReference type="Proteomes" id="UP001293593">
    <property type="component" value="Unassembled WGS sequence"/>
</dbReference>
<feature type="compositionally biased region" description="Basic and acidic residues" evidence="4">
    <location>
        <begin position="1"/>
        <end position="11"/>
    </location>
</feature>
<evidence type="ECO:0000256" key="3">
    <source>
        <dbReference type="RuleBase" id="RU367104"/>
    </source>
</evidence>
<name>A0AAE1N6E7_9FABA</name>
<dbReference type="GO" id="GO:0016579">
    <property type="term" value="P:protein deubiquitination"/>
    <property type="evidence" value="ECO:0007669"/>
    <property type="project" value="TreeGrafter"/>
</dbReference>
<gene>
    <name evidence="6" type="ORF">QN277_000426</name>
</gene>
<feature type="domain" description="OTU" evidence="5">
    <location>
        <begin position="22"/>
        <end position="161"/>
    </location>
</feature>
<dbReference type="GO" id="GO:0005634">
    <property type="term" value="C:nucleus"/>
    <property type="evidence" value="ECO:0007669"/>
    <property type="project" value="TreeGrafter"/>
</dbReference>
<dbReference type="FunFam" id="3.90.70.80:FF:000007">
    <property type="entry name" value="OTU domain-containing protein"/>
    <property type="match status" value="1"/>
</dbReference>
<reference evidence="6" key="1">
    <citation type="submission" date="2023-10" db="EMBL/GenBank/DDBJ databases">
        <title>Chromosome-level genome of the transformable northern wattle, Acacia crassicarpa.</title>
        <authorList>
            <person name="Massaro I."/>
            <person name="Sinha N.R."/>
            <person name="Poethig S."/>
            <person name="Leichty A.R."/>
        </authorList>
    </citation>
    <scope>NUCLEOTIDE SEQUENCE</scope>
    <source>
        <strain evidence="6">Acra3RX</strain>
        <tissue evidence="6">Leaf</tissue>
    </source>
</reference>
<dbReference type="InterPro" id="IPR047947">
    <property type="entry name" value="OTU4_OTU"/>
</dbReference>
<evidence type="ECO:0000313" key="6">
    <source>
        <dbReference type="EMBL" id="KAK4283480.1"/>
    </source>
</evidence>
<comment type="caution">
    <text evidence="6">The sequence shown here is derived from an EMBL/GenBank/DDBJ whole genome shotgun (WGS) entry which is preliminary data.</text>
</comment>
<dbReference type="InterPro" id="IPR003323">
    <property type="entry name" value="OTU_dom"/>
</dbReference>
<dbReference type="AlphaFoldDB" id="A0AAE1N6E7"/>
<dbReference type="GO" id="GO:0005829">
    <property type="term" value="C:cytosol"/>
    <property type="evidence" value="ECO:0007669"/>
    <property type="project" value="TreeGrafter"/>
</dbReference>
<comment type="catalytic activity">
    <reaction evidence="1 3">
        <text>Thiol-dependent hydrolysis of ester, thioester, amide, peptide and isopeptide bonds formed by the C-terminal Gly of ubiquitin (a 76-residue protein attached to proteins as an intracellular targeting signal).</text>
        <dbReference type="EC" id="3.4.19.12"/>
    </reaction>
</comment>
<dbReference type="Gene3D" id="3.90.70.80">
    <property type="match status" value="1"/>
</dbReference>
<dbReference type="EMBL" id="JAWXYG010000001">
    <property type="protein sequence ID" value="KAK4283480.1"/>
    <property type="molecule type" value="Genomic_DNA"/>
</dbReference>
<dbReference type="SUPFAM" id="SSF54001">
    <property type="entry name" value="Cysteine proteinases"/>
    <property type="match status" value="1"/>
</dbReference>
<dbReference type="GO" id="GO:0004843">
    <property type="term" value="F:cysteine-type deubiquitinase activity"/>
    <property type="evidence" value="ECO:0007669"/>
    <property type="project" value="UniProtKB-UniRule"/>
</dbReference>
<sequence>MSKPEKSRLTVEEEEEDDPSRLPVIRVAGDGRCLFRAVVYGACLRSGDPSPTLSKQKQLADDLRNKVVDEFIKRRAKTEWFLEGDFGTYTKQMRKSHTWGGEPELLMCSHVLRMPIRVVMQEGKKNGGMKVIADYGQEYGNECPIQVLYHDYGHYDVLKTSPISNPSHS</sequence>
<evidence type="ECO:0000256" key="2">
    <source>
        <dbReference type="ARBA" id="ARBA00022801"/>
    </source>
</evidence>
<keyword evidence="2 3" id="KW-0378">Hydrolase</keyword>
<comment type="function">
    <text evidence="3">Hydrolase that can remove conjugated ubiquitin from proteins and may therefore play an important regulatory role at the level of protein turnover by preventing degradation.</text>
</comment>
<evidence type="ECO:0000259" key="5">
    <source>
        <dbReference type="PROSITE" id="PS50802"/>
    </source>
</evidence>
<proteinExistence type="predicted"/>
<feature type="region of interest" description="Disordered" evidence="4">
    <location>
        <begin position="1"/>
        <end position="20"/>
    </location>
</feature>
<dbReference type="PANTHER" id="PTHR13312:SF6">
    <property type="entry name" value="UBIQUITIN THIOESTERASE OTU"/>
    <property type="match status" value="1"/>
</dbReference>
<dbReference type="PROSITE" id="PS50802">
    <property type="entry name" value="OTU"/>
    <property type="match status" value="1"/>
</dbReference>
<keyword evidence="3" id="KW-0788">Thiol protease</keyword>
<dbReference type="Pfam" id="PF02338">
    <property type="entry name" value="OTU"/>
    <property type="match status" value="1"/>
</dbReference>
<keyword evidence="3" id="KW-0963">Cytoplasm</keyword>
<dbReference type="CDD" id="cd22760">
    <property type="entry name" value="OTU_plant_OTU4-like"/>
    <property type="match status" value="1"/>
</dbReference>
<dbReference type="EC" id="3.4.19.12" evidence="3"/>
<organism evidence="6 7">
    <name type="scientific">Acacia crassicarpa</name>
    <name type="common">northern wattle</name>
    <dbReference type="NCBI Taxonomy" id="499986"/>
    <lineage>
        <taxon>Eukaryota</taxon>
        <taxon>Viridiplantae</taxon>
        <taxon>Streptophyta</taxon>
        <taxon>Embryophyta</taxon>
        <taxon>Tracheophyta</taxon>
        <taxon>Spermatophyta</taxon>
        <taxon>Magnoliopsida</taxon>
        <taxon>eudicotyledons</taxon>
        <taxon>Gunneridae</taxon>
        <taxon>Pentapetalae</taxon>
        <taxon>rosids</taxon>
        <taxon>fabids</taxon>
        <taxon>Fabales</taxon>
        <taxon>Fabaceae</taxon>
        <taxon>Caesalpinioideae</taxon>
        <taxon>mimosoid clade</taxon>
        <taxon>Acacieae</taxon>
        <taxon>Acacia</taxon>
    </lineage>
</organism>
<evidence type="ECO:0000313" key="7">
    <source>
        <dbReference type="Proteomes" id="UP001293593"/>
    </source>
</evidence>
<dbReference type="PANTHER" id="PTHR13312">
    <property type="entry name" value="HIV-INDUCED PROTEIN-7-LIKE PROTEASE"/>
    <property type="match status" value="1"/>
</dbReference>
<evidence type="ECO:0000256" key="1">
    <source>
        <dbReference type="ARBA" id="ARBA00000707"/>
    </source>
</evidence>
<dbReference type="InterPro" id="IPR038765">
    <property type="entry name" value="Papain-like_cys_pep_sf"/>
</dbReference>
<comment type="subcellular location">
    <subcellularLocation>
        <location evidence="3">Cytoplasm</location>
    </subcellularLocation>
</comment>
<dbReference type="GO" id="GO:0030968">
    <property type="term" value="P:endoplasmic reticulum unfolded protein response"/>
    <property type="evidence" value="ECO:0007669"/>
    <property type="project" value="TreeGrafter"/>
</dbReference>
<dbReference type="GO" id="GO:0036503">
    <property type="term" value="P:ERAD pathway"/>
    <property type="evidence" value="ECO:0007669"/>
    <property type="project" value="TreeGrafter"/>
</dbReference>
<protein>
    <recommendedName>
        <fullName evidence="3">Ubiquitin thioesterase OTU</fullName>
        <ecNumber evidence="3">3.4.19.12</ecNumber>
    </recommendedName>
</protein>